<evidence type="ECO:0000256" key="1">
    <source>
        <dbReference type="ARBA" id="ARBA00022801"/>
    </source>
</evidence>
<dbReference type="InterPro" id="IPR001650">
    <property type="entry name" value="Helicase_C-like"/>
</dbReference>
<dbReference type="Pfam" id="PF08455">
    <property type="entry name" value="SNF2_assoc"/>
    <property type="match status" value="1"/>
</dbReference>
<keyword evidence="6" id="KW-0347">Helicase</keyword>
<gene>
    <name evidence="6" type="ORF">KPL37_09335</name>
</gene>
<feature type="domain" description="Helicase ATP-binding" evidence="4">
    <location>
        <begin position="656"/>
        <end position="818"/>
    </location>
</feature>
<sequence length="1109" mass="128419">MFFRNIYAPKTRKLDGVKFLIDINEDIIRENTDKETYKVGKNHYLSNKVKNIDLEIEDLDNYTRTTIISNVESSSLDLYKVEINFDDINLFINYNCDCNKYSFGYYGCRNMCKHVVATLLKYVYEKEQIIKVKKMIKTNNLIKQITNNINVAQRAKIYLNIDIKYEYGSSSDNTKSFVSLKIGEEKQYVVKNIKEFLICYNKSFESMEFGKKFTYNPCLHSFKDEDLNIIELFKEAGELQSVAGAANTYKSNAVKFLSGKKAFFTDSMIKRLLRYLYNREITVVIKGETFVNVHIEKEPMPLEFNINREDNKFILKQKDNMPISLTSDGEFFFYEGKIYEPPVTQRDAYMPFYNRFNDEKNGYIEFYEEEKDDVASFVLPTLNKISSNVNIDMLLKNEFYVKELKAIIYFEKKSENVEALITFKYGDIEINPFNSKDNKAQEGRALVRDMDKEMSIINQFDEFGFVRTNNSFKMLDEEKLLKFLVSGLAKLQEMADVYYSEEFKKISVHGNSGYKSNITLNKDNLLEFNFSIEGVDNIELKNIFASLREKKKYHRLKNGSFVLLNSNNLQKVAQMIDYLNIKDKDVSKNKILLSKYNVLYIEEKLKREQMDFVNTNKKFKELVYDLKNTKELKVTIPSSLDNIMRDYQKVGFKWLKTLAKCGFGGILADEMGLGKTLQAIAFIQSEVEENDNKQPTLVICPTSVVYNWKDEIEKFAPTLNCIVISGNKRQREEQKQNIKDNDVVITSYALIRRDLEDYKKIQFRYCFIDEAQFIKNFNSQNSAAVKSLNSLGRFALTGTPIENSLTELWSIFDFIMPGYMLNHSAFSKKFEAPIVKDGNTNALNELNNHVKPFILRRTKGEVAKDLPAKIEHRISVEMTEEQKKIYLAYLKDAKGELEEDVREKGFNKSKFKVLSILTRLRQICCDPSTFIENYNGGSGKMEALDEILANSLEEGHRILIFSQFTRVLKNIASRLDDKGINYMYLDGSTKAEKRVKMVKGFNQGESQVFLISLKAGGTGINLTGADMVIHFDPWWNPAVEAQATDRAHRIGQKKTVEVIKLIARGTIEEKIFKLQQKKKEITDSVINDETGAELFLSQMSQNDIADLFV</sequence>
<dbReference type="PROSITE" id="PS51192">
    <property type="entry name" value="HELICASE_ATP_BIND_1"/>
    <property type="match status" value="1"/>
</dbReference>
<evidence type="ECO:0000259" key="3">
    <source>
        <dbReference type="PROSITE" id="PS50966"/>
    </source>
</evidence>
<keyword evidence="2" id="KW-0863">Zinc-finger</keyword>
<evidence type="ECO:0000259" key="4">
    <source>
        <dbReference type="PROSITE" id="PS51192"/>
    </source>
</evidence>
<dbReference type="PROSITE" id="PS50966">
    <property type="entry name" value="ZF_SWIM"/>
    <property type="match status" value="1"/>
</dbReference>
<dbReference type="InterPro" id="IPR014001">
    <property type="entry name" value="Helicase_ATP-bd"/>
</dbReference>
<keyword evidence="7" id="KW-1185">Reference proteome</keyword>
<keyword evidence="6" id="KW-0067">ATP-binding</keyword>
<dbReference type="InterPro" id="IPR000330">
    <property type="entry name" value="SNF2_N"/>
</dbReference>
<keyword evidence="6" id="KW-0547">Nucleotide-binding</keyword>
<dbReference type="InterPro" id="IPR007527">
    <property type="entry name" value="Znf_SWIM"/>
</dbReference>
<feature type="domain" description="Helicase C-terminal" evidence="5">
    <location>
        <begin position="943"/>
        <end position="1102"/>
    </location>
</feature>
<keyword evidence="2" id="KW-0862">Zinc</keyword>
<evidence type="ECO:0000259" key="5">
    <source>
        <dbReference type="PROSITE" id="PS51194"/>
    </source>
</evidence>
<dbReference type="Pfam" id="PF00271">
    <property type="entry name" value="Helicase_C"/>
    <property type="match status" value="1"/>
</dbReference>
<keyword evidence="1" id="KW-0378">Hydrolase</keyword>
<keyword evidence="2" id="KW-0479">Metal-binding</keyword>
<dbReference type="CDD" id="cd18012">
    <property type="entry name" value="DEXQc_arch_SWI2_SNF2"/>
    <property type="match status" value="1"/>
</dbReference>
<dbReference type="GO" id="GO:0004386">
    <property type="term" value="F:helicase activity"/>
    <property type="evidence" value="ECO:0007669"/>
    <property type="project" value="UniProtKB-KW"/>
</dbReference>
<dbReference type="PROSITE" id="PS51194">
    <property type="entry name" value="HELICASE_CTER"/>
    <property type="match status" value="1"/>
</dbReference>
<dbReference type="RefSeq" id="WP_216148461.1">
    <property type="nucleotide sequence ID" value="NZ_JAHLDV010000017.1"/>
</dbReference>
<dbReference type="SMART" id="SM00490">
    <property type="entry name" value="HELICc"/>
    <property type="match status" value="1"/>
</dbReference>
<dbReference type="InterPro" id="IPR049730">
    <property type="entry name" value="SNF2/RAD54-like_C"/>
</dbReference>
<dbReference type="PANTHER" id="PTHR10799">
    <property type="entry name" value="SNF2/RAD54 HELICASE FAMILY"/>
    <property type="match status" value="1"/>
</dbReference>
<dbReference type="SMART" id="SM00487">
    <property type="entry name" value="DEXDc"/>
    <property type="match status" value="1"/>
</dbReference>
<evidence type="ECO:0000256" key="2">
    <source>
        <dbReference type="PROSITE-ProRule" id="PRU00325"/>
    </source>
</evidence>
<evidence type="ECO:0000313" key="7">
    <source>
        <dbReference type="Proteomes" id="UP000776252"/>
    </source>
</evidence>
<accession>A0ABS6BUD1</accession>
<comment type="caution">
    <text evidence="6">The sequence shown here is derived from an EMBL/GenBank/DDBJ whole genome shotgun (WGS) entry which is preliminary data.</text>
</comment>
<dbReference type="EMBL" id="JAHLDV010000017">
    <property type="protein sequence ID" value="MBU3159955.1"/>
    <property type="molecule type" value="Genomic_DNA"/>
</dbReference>
<protein>
    <submittedName>
        <fullName evidence="6">DEAD/DEAH box helicase</fullName>
    </submittedName>
</protein>
<dbReference type="Proteomes" id="UP000776252">
    <property type="component" value="Unassembled WGS sequence"/>
</dbReference>
<name>A0ABS6BUD1_9CLOT</name>
<dbReference type="InterPro" id="IPR013663">
    <property type="entry name" value="Helicase_SWF/SNF/SWI_bac"/>
</dbReference>
<feature type="domain" description="SWIM-type" evidence="3">
    <location>
        <begin position="79"/>
        <end position="123"/>
    </location>
</feature>
<organism evidence="6 7">
    <name type="scientific">Clostridium frigoris</name>
    <dbReference type="NCBI Taxonomy" id="205327"/>
    <lineage>
        <taxon>Bacteria</taxon>
        <taxon>Bacillati</taxon>
        <taxon>Bacillota</taxon>
        <taxon>Clostridia</taxon>
        <taxon>Eubacteriales</taxon>
        <taxon>Clostridiaceae</taxon>
        <taxon>Clostridium</taxon>
    </lineage>
</organism>
<evidence type="ECO:0000313" key="6">
    <source>
        <dbReference type="EMBL" id="MBU3159955.1"/>
    </source>
</evidence>
<dbReference type="CDD" id="cd18793">
    <property type="entry name" value="SF2_C_SNF"/>
    <property type="match status" value="1"/>
</dbReference>
<proteinExistence type="predicted"/>
<dbReference type="Pfam" id="PF00176">
    <property type="entry name" value="SNF2-rel_dom"/>
    <property type="match status" value="1"/>
</dbReference>
<reference evidence="6 7" key="1">
    <citation type="submission" date="2021-06" db="EMBL/GenBank/DDBJ databases">
        <title>Clostridia strains as spoilage organisms.</title>
        <authorList>
            <person name="Wambui J."/>
            <person name="Stephan R."/>
            <person name="Stevens M.J.A."/>
        </authorList>
    </citation>
    <scope>NUCLEOTIDE SEQUENCE [LARGE SCALE GENOMIC DNA]</scope>
    <source>
        <strain evidence="6 7">DSM 14204</strain>
    </source>
</reference>